<dbReference type="PANTHER" id="PTHR22605:SF16">
    <property type="entry name" value="E3 UBIQUITIN-PROTEIN LIGASE RNF213"/>
    <property type="match status" value="1"/>
</dbReference>
<dbReference type="GO" id="GO:0005829">
    <property type="term" value="C:cytosol"/>
    <property type="evidence" value="ECO:0007669"/>
    <property type="project" value="TreeGrafter"/>
</dbReference>
<sequence>FQYLRRFDQGCDLDAFRYEEGSVEGSPAECLQQLLLHCGIIDPSWSELRNFAWFLNAQLRDCETSIFCNPDFVRDTLQGF</sequence>
<dbReference type="EMBL" id="VWPX01018363">
    <property type="protein sequence ID" value="NWI20123.1"/>
    <property type="molecule type" value="Genomic_DNA"/>
</dbReference>
<reference evidence="1 2" key="1">
    <citation type="submission" date="2019-09" db="EMBL/GenBank/DDBJ databases">
        <title>Bird 10,000 Genomes (B10K) Project - Family phase.</title>
        <authorList>
            <person name="Zhang G."/>
        </authorList>
    </citation>
    <scope>NUCLEOTIDE SEQUENCE [LARGE SCALE GENOMIC DNA]</scope>
    <source>
        <strain evidence="1">B10K-MSB-42743</strain>
        <tissue evidence="1">Heart</tissue>
    </source>
</reference>
<dbReference type="GO" id="GO:0005730">
    <property type="term" value="C:nucleolus"/>
    <property type="evidence" value="ECO:0007669"/>
    <property type="project" value="TreeGrafter"/>
</dbReference>
<dbReference type="GO" id="GO:0006511">
    <property type="term" value="P:ubiquitin-dependent protein catabolic process"/>
    <property type="evidence" value="ECO:0007669"/>
    <property type="project" value="TreeGrafter"/>
</dbReference>
<gene>
    <name evidence="1" type="primary">Rnf213_2</name>
    <name evidence="1" type="ORF">CRYSOU_R15462</name>
</gene>
<name>A0A7K4KUM3_9AVES</name>
<dbReference type="GO" id="GO:2000051">
    <property type="term" value="P:negative regulation of non-canonical Wnt signaling pathway"/>
    <property type="evidence" value="ECO:0007669"/>
    <property type="project" value="TreeGrafter"/>
</dbReference>
<keyword evidence="1" id="KW-0436">Ligase</keyword>
<protein>
    <submittedName>
        <fullName evidence="1">RN213 ligase</fullName>
    </submittedName>
</protein>
<evidence type="ECO:0000313" key="1">
    <source>
        <dbReference type="EMBL" id="NWI20123.1"/>
    </source>
</evidence>
<dbReference type="GO" id="GO:0016887">
    <property type="term" value="F:ATP hydrolysis activity"/>
    <property type="evidence" value="ECO:0007669"/>
    <property type="project" value="InterPro"/>
</dbReference>
<dbReference type="OrthoDB" id="2423195at2759"/>
<dbReference type="GO" id="GO:0002040">
    <property type="term" value="P:sprouting angiogenesis"/>
    <property type="evidence" value="ECO:0007669"/>
    <property type="project" value="TreeGrafter"/>
</dbReference>
<dbReference type="GO" id="GO:0016020">
    <property type="term" value="C:membrane"/>
    <property type="evidence" value="ECO:0007669"/>
    <property type="project" value="TreeGrafter"/>
</dbReference>
<proteinExistence type="predicted"/>
<evidence type="ECO:0000313" key="2">
    <source>
        <dbReference type="Proteomes" id="UP000545332"/>
    </source>
</evidence>
<feature type="non-terminal residue" evidence="1">
    <location>
        <position position="80"/>
    </location>
</feature>
<feature type="non-terminal residue" evidence="1">
    <location>
        <position position="1"/>
    </location>
</feature>
<keyword evidence="2" id="KW-1185">Reference proteome</keyword>
<accession>A0A7K4KUM3</accession>
<dbReference type="AlphaFoldDB" id="A0A7K4KUM3"/>
<dbReference type="GO" id="GO:0016874">
    <property type="term" value="F:ligase activity"/>
    <property type="evidence" value="ECO:0007669"/>
    <property type="project" value="UniProtKB-KW"/>
</dbReference>
<dbReference type="GO" id="GO:0004842">
    <property type="term" value="F:ubiquitin-protein transferase activity"/>
    <property type="evidence" value="ECO:0007669"/>
    <property type="project" value="InterPro"/>
</dbReference>
<comment type="caution">
    <text evidence="1">The sequence shown here is derived from an EMBL/GenBank/DDBJ whole genome shotgun (WGS) entry which is preliminary data.</text>
</comment>
<dbReference type="Proteomes" id="UP000545332">
    <property type="component" value="Unassembled WGS sequence"/>
</dbReference>
<dbReference type="InterPro" id="IPR031248">
    <property type="entry name" value="RNF213"/>
</dbReference>
<organism evidence="1 2">
    <name type="scientific">Crypturellus soui</name>
    <dbReference type="NCBI Taxonomy" id="458187"/>
    <lineage>
        <taxon>Eukaryota</taxon>
        <taxon>Metazoa</taxon>
        <taxon>Chordata</taxon>
        <taxon>Craniata</taxon>
        <taxon>Vertebrata</taxon>
        <taxon>Euteleostomi</taxon>
        <taxon>Archelosauria</taxon>
        <taxon>Archosauria</taxon>
        <taxon>Dinosauria</taxon>
        <taxon>Saurischia</taxon>
        <taxon>Theropoda</taxon>
        <taxon>Coelurosauria</taxon>
        <taxon>Aves</taxon>
        <taxon>Palaeognathae</taxon>
        <taxon>Tinamiformes</taxon>
        <taxon>Tinamidae</taxon>
        <taxon>Crypturellus</taxon>
    </lineage>
</organism>
<dbReference type="PANTHER" id="PTHR22605">
    <property type="entry name" value="RZ-TYPE DOMAIN-CONTAINING PROTEIN"/>
    <property type="match status" value="1"/>
</dbReference>